<dbReference type="AlphaFoldDB" id="A0A2M3ZTW7"/>
<accession>A0A2M3ZTW7</accession>
<feature type="chain" id="PRO_5014986158" evidence="1">
    <location>
        <begin position="19"/>
        <end position="126"/>
    </location>
</feature>
<feature type="signal peptide" evidence="1">
    <location>
        <begin position="1"/>
        <end position="18"/>
    </location>
</feature>
<protein>
    <submittedName>
        <fullName evidence="2">Putative secreted peptide</fullName>
    </submittedName>
</protein>
<evidence type="ECO:0000313" key="2">
    <source>
        <dbReference type="EMBL" id="MBW32006.1"/>
    </source>
</evidence>
<evidence type="ECO:0000256" key="1">
    <source>
        <dbReference type="SAM" id="SignalP"/>
    </source>
</evidence>
<sequence length="126" mass="13696">MLHLFWFLFGFLCPHFFANRSTVKEGQPILKEVINVLGREARTCSSGNRKSPGTLPLQTNRPVACKWAISVIVHAPHALASSSGGRSCNVRGGSSQIALAITAVEPSCHPWVLSCVFCFLISKTKT</sequence>
<organism evidence="2">
    <name type="scientific">Anopheles braziliensis</name>
    <dbReference type="NCBI Taxonomy" id="58242"/>
    <lineage>
        <taxon>Eukaryota</taxon>
        <taxon>Metazoa</taxon>
        <taxon>Ecdysozoa</taxon>
        <taxon>Arthropoda</taxon>
        <taxon>Hexapoda</taxon>
        <taxon>Insecta</taxon>
        <taxon>Pterygota</taxon>
        <taxon>Neoptera</taxon>
        <taxon>Endopterygota</taxon>
        <taxon>Diptera</taxon>
        <taxon>Nematocera</taxon>
        <taxon>Culicoidea</taxon>
        <taxon>Culicidae</taxon>
        <taxon>Anophelinae</taxon>
        <taxon>Anopheles</taxon>
    </lineage>
</organism>
<dbReference type="EMBL" id="GGFM01011255">
    <property type="protein sequence ID" value="MBW32006.1"/>
    <property type="molecule type" value="Transcribed_RNA"/>
</dbReference>
<reference evidence="2" key="1">
    <citation type="submission" date="2018-01" db="EMBL/GenBank/DDBJ databases">
        <title>An insight into the sialome of Amazonian anophelines.</title>
        <authorList>
            <person name="Ribeiro J.M."/>
            <person name="Scarpassa V."/>
            <person name="Calvo E."/>
        </authorList>
    </citation>
    <scope>NUCLEOTIDE SEQUENCE</scope>
    <source>
        <tissue evidence="2">Salivary glands</tissue>
    </source>
</reference>
<name>A0A2M3ZTW7_9DIPT</name>
<keyword evidence="1" id="KW-0732">Signal</keyword>
<proteinExistence type="predicted"/>